<sequence>MLESLDPDVSALVVAVESHIEAEPGASAAGDRQLVVDVAVGHGADLVREAKGGAGAPPEQLRRVGGHLAAVEVDVQPKRVRWVDQEQSGEQPQVGADVGRAAKPGLAEARVAERFAAQHVEIELVVVVDGFGAREVDDVARRELAVQREAVPEDRLDELQRRLELDEPLWAGVGEARELVFQTPVDPVERERVVRRGQVREAVARDRKQHRLLEVVARVGFDLVAGAVADAERPSLDERDGCRDGCGEAAEQLQFLHAQRARADPLLLRLEPRVVRVRHKPVRKQLQRRVHHGSLVQHVEQPHRRLRHESGQRRHLQQLRVAERVAVDVIEHQLVSLWGVDTADGGVGQFCRDKVEFRRQTERAVWVLRGGLHLGRNSVETVCEGEVFEGRLAPAVELADGEVRGREQRRQQLGEEVV</sequence>
<gene>
    <name evidence="1" type="ORF">KL933_005080</name>
</gene>
<organism evidence="1 2">
    <name type="scientific">Ogataea haglerorum</name>
    <dbReference type="NCBI Taxonomy" id="1937702"/>
    <lineage>
        <taxon>Eukaryota</taxon>
        <taxon>Fungi</taxon>
        <taxon>Dikarya</taxon>
        <taxon>Ascomycota</taxon>
        <taxon>Saccharomycotina</taxon>
        <taxon>Pichiomycetes</taxon>
        <taxon>Pichiales</taxon>
        <taxon>Pichiaceae</taxon>
        <taxon>Ogataea</taxon>
    </lineage>
</organism>
<dbReference type="Proteomes" id="UP000738402">
    <property type="component" value="Unassembled WGS sequence"/>
</dbReference>
<comment type="caution">
    <text evidence="1">The sequence shown here is derived from an EMBL/GenBank/DDBJ whole genome shotgun (WGS) entry which is preliminary data.</text>
</comment>
<name>A0AAN6D1P4_9ASCO</name>
<accession>A0AAN6D1P4</accession>
<evidence type="ECO:0000313" key="2">
    <source>
        <dbReference type="Proteomes" id="UP000738402"/>
    </source>
</evidence>
<reference evidence="1" key="1">
    <citation type="journal article" date="2021" name="G3 (Bethesda)">
        <title>Genomic diversity, chromosomal rearrangements, and interspecies hybridization in the ogataea polymorpha species complex.</title>
        <authorList>
            <person name="Hanson S.J."/>
            <person name="Cinneide E.O."/>
            <person name="Salzberg L.I."/>
            <person name="Wolfe K.H."/>
            <person name="McGowan J."/>
            <person name="Fitzpatrick D.A."/>
            <person name="Matlin K."/>
        </authorList>
    </citation>
    <scope>NUCLEOTIDE SEQUENCE</scope>
    <source>
        <strain evidence="1">83-405-1</strain>
    </source>
</reference>
<protein>
    <submittedName>
        <fullName evidence="1">Uncharacterized protein</fullName>
    </submittedName>
</protein>
<proteinExistence type="predicted"/>
<evidence type="ECO:0000313" key="1">
    <source>
        <dbReference type="EMBL" id="KAG7724118.1"/>
    </source>
</evidence>
<dbReference type="AlphaFoldDB" id="A0AAN6D1P4"/>
<dbReference type="EMBL" id="JAHLUH010000019">
    <property type="protein sequence ID" value="KAG7724118.1"/>
    <property type="molecule type" value="Genomic_DNA"/>
</dbReference>